<dbReference type="InterPro" id="IPR000719">
    <property type="entry name" value="Prot_kinase_dom"/>
</dbReference>
<feature type="domain" description="Ig-like" evidence="28">
    <location>
        <begin position="165"/>
        <end position="257"/>
    </location>
</feature>
<dbReference type="Proteomes" id="UP000594262">
    <property type="component" value="Unplaced"/>
</dbReference>
<feature type="signal peptide" evidence="26">
    <location>
        <begin position="1"/>
        <end position="24"/>
    </location>
</feature>
<dbReference type="AlphaFoldDB" id="A0A7M5WJ16"/>
<dbReference type="FunFam" id="1.10.510.10:FF:000007">
    <property type="entry name" value="Fibroblast growth factor receptor"/>
    <property type="match status" value="1"/>
</dbReference>
<feature type="site" description="Important for interaction with phosphotyrosine-binding proteins" evidence="22">
    <location>
        <position position="871"/>
    </location>
</feature>
<evidence type="ECO:0000256" key="25">
    <source>
        <dbReference type="SAM" id="Phobius"/>
    </source>
</evidence>
<evidence type="ECO:0000256" key="17">
    <source>
        <dbReference type="ARBA" id="ARBA00023319"/>
    </source>
</evidence>
<feature type="domain" description="Ig-like" evidence="28">
    <location>
        <begin position="44"/>
        <end position="160"/>
    </location>
</feature>
<dbReference type="InterPro" id="IPR008266">
    <property type="entry name" value="Tyr_kinase_AS"/>
</dbReference>
<evidence type="ECO:0000256" key="24">
    <source>
        <dbReference type="SAM" id="MobiDB-lite"/>
    </source>
</evidence>
<evidence type="ECO:0000256" key="8">
    <source>
        <dbReference type="ARBA" id="ARBA00022741"/>
    </source>
</evidence>
<dbReference type="PROSITE" id="PS00109">
    <property type="entry name" value="PROTEIN_KINASE_TYR"/>
    <property type="match status" value="1"/>
</dbReference>
<keyword evidence="5 25" id="KW-0812">Transmembrane</keyword>
<dbReference type="Gene3D" id="1.10.510.10">
    <property type="entry name" value="Transferase(Phosphotransferase) domain 1"/>
    <property type="match status" value="1"/>
</dbReference>
<evidence type="ECO:0000259" key="28">
    <source>
        <dbReference type="PROSITE" id="PS50835"/>
    </source>
</evidence>
<proteinExistence type="predicted"/>
<dbReference type="SUPFAM" id="SSF48726">
    <property type="entry name" value="Immunoglobulin"/>
    <property type="match status" value="3"/>
</dbReference>
<dbReference type="GeneID" id="136814413"/>
<evidence type="ECO:0000256" key="21">
    <source>
        <dbReference type="PIRSR" id="PIRSR000615-3"/>
    </source>
</evidence>
<dbReference type="SUPFAM" id="SSF56112">
    <property type="entry name" value="Protein kinase-like (PK-like)"/>
    <property type="match status" value="1"/>
</dbReference>
<dbReference type="PROSITE" id="PS50011">
    <property type="entry name" value="PROTEIN_KINASE_DOM"/>
    <property type="match status" value="1"/>
</dbReference>
<keyword evidence="13" id="KW-0829">Tyrosine-protein kinase</keyword>
<feature type="compositionally biased region" description="Low complexity" evidence="24">
    <location>
        <begin position="890"/>
        <end position="899"/>
    </location>
</feature>
<keyword evidence="8 20" id="KW-0547">Nucleotide-binding</keyword>
<evidence type="ECO:0000256" key="13">
    <source>
        <dbReference type="ARBA" id="ARBA00023137"/>
    </source>
</evidence>
<evidence type="ECO:0000256" key="18">
    <source>
        <dbReference type="ARBA" id="ARBA00051243"/>
    </source>
</evidence>
<comment type="subcellular location">
    <subcellularLocation>
        <location evidence="1">Membrane</location>
        <topology evidence="1">Single-pass membrane protein</topology>
    </subcellularLocation>
</comment>
<keyword evidence="6 26" id="KW-0732">Signal</keyword>
<evidence type="ECO:0000256" key="3">
    <source>
        <dbReference type="ARBA" id="ARBA00022553"/>
    </source>
</evidence>
<evidence type="ECO:0000259" key="27">
    <source>
        <dbReference type="PROSITE" id="PS50011"/>
    </source>
</evidence>
<dbReference type="PANTHER" id="PTHR24416">
    <property type="entry name" value="TYROSINE-PROTEIN KINASE RECEPTOR"/>
    <property type="match status" value="1"/>
</dbReference>
<keyword evidence="7" id="KW-0677">Repeat</keyword>
<accession>A0A7M5WJ16</accession>
<evidence type="ECO:0000256" key="4">
    <source>
        <dbReference type="ARBA" id="ARBA00022679"/>
    </source>
</evidence>
<evidence type="ECO:0000256" key="1">
    <source>
        <dbReference type="ARBA" id="ARBA00004167"/>
    </source>
</evidence>
<keyword evidence="9" id="KW-0418">Kinase</keyword>
<feature type="domain" description="Ig-like" evidence="28">
    <location>
        <begin position="268"/>
        <end position="357"/>
    </location>
</feature>
<feature type="compositionally biased region" description="Basic and acidic residues" evidence="24">
    <location>
        <begin position="915"/>
        <end position="930"/>
    </location>
</feature>
<feature type="chain" id="PRO_5029520367" description="receptor protein-tyrosine kinase" evidence="26">
    <location>
        <begin position="25"/>
        <end position="930"/>
    </location>
</feature>
<dbReference type="InterPro" id="IPR017441">
    <property type="entry name" value="Protein_kinase_ATP_BS"/>
</dbReference>
<evidence type="ECO:0000313" key="30">
    <source>
        <dbReference type="Proteomes" id="UP000594262"/>
    </source>
</evidence>
<evidence type="ECO:0000256" key="20">
    <source>
        <dbReference type="PIRSR" id="PIRSR000615-2"/>
    </source>
</evidence>
<dbReference type="InterPro" id="IPR013783">
    <property type="entry name" value="Ig-like_fold"/>
</dbReference>
<dbReference type="PRINTS" id="PR00109">
    <property type="entry name" value="TYRKINASE"/>
</dbReference>
<evidence type="ECO:0000256" key="26">
    <source>
        <dbReference type="SAM" id="SignalP"/>
    </source>
</evidence>
<feature type="domain" description="Protein kinase" evidence="27">
    <location>
        <begin position="589"/>
        <end position="872"/>
    </location>
</feature>
<feature type="transmembrane region" description="Helical" evidence="25">
    <location>
        <begin position="499"/>
        <end position="521"/>
    </location>
</feature>
<dbReference type="PANTHER" id="PTHR24416:SF550">
    <property type="entry name" value="FIBROBLAST GROWTH FACTOR RECEPTOR HOMOLOG 1-RELATED"/>
    <property type="match status" value="1"/>
</dbReference>
<dbReference type="InterPro" id="IPR011009">
    <property type="entry name" value="Kinase-like_dom_sf"/>
</dbReference>
<name>A0A7M5WJ16_9CNID</name>
<evidence type="ECO:0000256" key="19">
    <source>
        <dbReference type="PIRSR" id="PIRSR000615-1"/>
    </source>
</evidence>
<dbReference type="InterPro" id="IPR020635">
    <property type="entry name" value="Tyr_kinase_cat_dom"/>
</dbReference>
<evidence type="ECO:0000256" key="5">
    <source>
        <dbReference type="ARBA" id="ARBA00022692"/>
    </source>
</evidence>
<dbReference type="RefSeq" id="XP_066927056.1">
    <property type="nucleotide sequence ID" value="XM_067070955.1"/>
</dbReference>
<dbReference type="InterPro" id="IPR013098">
    <property type="entry name" value="Ig_I-set"/>
</dbReference>
<reference evidence="29" key="1">
    <citation type="submission" date="2021-01" db="UniProtKB">
        <authorList>
            <consortium name="EnsemblMetazoa"/>
        </authorList>
    </citation>
    <scope>IDENTIFICATION</scope>
</reference>
<evidence type="ECO:0000256" key="6">
    <source>
        <dbReference type="ARBA" id="ARBA00022729"/>
    </source>
</evidence>
<evidence type="ECO:0000256" key="7">
    <source>
        <dbReference type="ARBA" id="ARBA00022737"/>
    </source>
</evidence>
<evidence type="ECO:0000256" key="12">
    <source>
        <dbReference type="ARBA" id="ARBA00023136"/>
    </source>
</evidence>
<dbReference type="InterPro" id="IPR001245">
    <property type="entry name" value="Ser-Thr/Tyr_kinase_cat_dom"/>
</dbReference>
<comment type="catalytic activity">
    <reaction evidence="18">
        <text>L-tyrosyl-[protein] + ATP = O-phospho-L-tyrosyl-[protein] + ADP + H(+)</text>
        <dbReference type="Rhea" id="RHEA:10596"/>
        <dbReference type="Rhea" id="RHEA-COMP:10136"/>
        <dbReference type="Rhea" id="RHEA-COMP:20101"/>
        <dbReference type="ChEBI" id="CHEBI:15378"/>
        <dbReference type="ChEBI" id="CHEBI:30616"/>
        <dbReference type="ChEBI" id="CHEBI:46858"/>
        <dbReference type="ChEBI" id="CHEBI:61978"/>
        <dbReference type="ChEBI" id="CHEBI:456216"/>
        <dbReference type="EC" id="2.7.10.1"/>
    </reaction>
</comment>
<dbReference type="EnsemblMetazoa" id="CLYHEMT003194.1">
    <property type="protein sequence ID" value="CLYHEMP003194.1"/>
    <property type="gene ID" value="CLYHEMG003194"/>
</dbReference>
<dbReference type="Gene3D" id="3.30.200.20">
    <property type="entry name" value="Phosphorylase Kinase, domain 1"/>
    <property type="match status" value="1"/>
</dbReference>
<dbReference type="Pfam" id="PF07679">
    <property type="entry name" value="I-set"/>
    <property type="match status" value="3"/>
</dbReference>
<dbReference type="PIRSF" id="PIRSF000615">
    <property type="entry name" value="TyrPK_CSF1-R"/>
    <property type="match status" value="1"/>
</dbReference>
<feature type="binding site" evidence="20">
    <location>
        <begin position="596"/>
        <end position="603"/>
    </location>
    <ligand>
        <name>ATP</name>
        <dbReference type="ChEBI" id="CHEBI:30616"/>
    </ligand>
</feature>
<feature type="region of interest" description="Disordered" evidence="24">
    <location>
        <begin position="890"/>
        <end position="930"/>
    </location>
</feature>
<feature type="binding site" evidence="20">
    <location>
        <position position="732"/>
    </location>
    <ligand>
        <name>ATP</name>
        <dbReference type="ChEBI" id="CHEBI:30616"/>
    </ligand>
</feature>
<keyword evidence="15" id="KW-0675">Receptor</keyword>
<dbReference type="PROSITE" id="PS50835">
    <property type="entry name" value="IG_LIKE"/>
    <property type="match status" value="3"/>
</dbReference>
<dbReference type="GO" id="GO:0046872">
    <property type="term" value="F:metal ion binding"/>
    <property type="evidence" value="ECO:0007669"/>
    <property type="project" value="UniProtKB-KW"/>
</dbReference>
<dbReference type="InterPro" id="IPR036179">
    <property type="entry name" value="Ig-like_dom_sf"/>
</dbReference>
<keyword evidence="21" id="KW-0460">Magnesium</keyword>
<keyword evidence="21" id="KW-0479">Metal-binding</keyword>
<evidence type="ECO:0000256" key="16">
    <source>
        <dbReference type="ARBA" id="ARBA00023180"/>
    </source>
</evidence>
<feature type="active site" description="Proton acceptor" evidence="19">
    <location>
        <position position="728"/>
    </location>
</feature>
<dbReference type="Gene3D" id="2.60.40.10">
    <property type="entry name" value="Immunoglobulins"/>
    <property type="match status" value="3"/>
</dbReference>
<dbReference type="SMART" id="SM00409">
    <property type="entry name" value="IG"/>
    <property type="match status" value="3"/>
</dbReference>
<dbReference type="InterPro" id="IPR003598">
    <property type="entry name" value="Ig_sub2"/>
</dbReference>
<dbReference type="SMART" id="SM00219">
    <property type="entry name" value="TyrKc"/>
    <property type="match status" value="1"/>
</dbReference>
<keyword evidence="10 20" id="KW-0067">ATP-binding</keyword>
<evidence type="ECO:0000256" key="22">
    <source>
        <dbReference type="PIRSR" id="PIRSR000615-4"/>
    </source>
</evidence>
<evidence type="ECO:0000256" key="15">
    <source>
        <dbReference type="ARBA" id="ARBA00023170"/>
    </source>
</evidence>
<evidence type="ECO:0000256" key="23">
    <source>
        <dbReference type="PROSITE-ProRule" id="PRU10141"/>
    </source>
</evidence>
<feature type="binding site" evidence="21">
    <location>
        <position position="733"/>
    </location>
    <ligand>
        <name>Mg(2+)</name>
        <dbReference type="ChEBI" id="CHEBI:18420"/>
    </ligand>
</feature>
<sequence>MAVTLKDFILLVVLLAVLLCLCDSAPASDRKKNRRKLKNRARDPQLSNQAIKKGIAKDITLTSDESLQFSKRTNYARKLNKTTYVFDCSVNDYDPVSGDVIWNKDDFELEQYRRDHKHNFSGKRKSIMTIYNAENADSGVYTCSVINAFGKTMVRTFDIAPTDRPYIVTRKKKKDLIIEEGKTAKFKCMVSSKYTTDWHWQWMSQGNSLQTLKPTNHVRLREYVFLKIRQVSKNDSGMYICTTTNKFGTTEETYTLKVIDNKNDKTAPRVISQVTSLPEIVLNDVEVDCSIEGALPVNVSWEKDGIPLSRVHRPGGFQYDNQRTILKLNKILPEDRGNYTCFIQNKYGSTSHSAEIEPLEKALTAPHFIGHNDAVIYGNIGESLNVTAQAVVFNTAHFQLILHHNHTNSTTNTTEQRLTVLSTPREIHLLGPETARESNDAYRYKLIFMFKNLNASDFAIYSIMAGNTFGYDVYQFSIERRPAVKSPPVAEASTGKQTIIIVIISLAVGCIIILVVAALLWRHKSKRGFNNNNKFFSGTNIETVQLNLEPTGRRIKYSSNRLSSCHTEKEYISDLVHYDEKWEVDYDNIELRGLLGEGAFGRVMLSVVHGLPSNPNEPTVAAVKMLKDDATENELKDLLSEMQVMKSIGKHINIVNLMGASTQQRKLCVIIEYCRYGNLRNYLKERRPTQPPNPPPIEQLNLFHLTSFCLQVAKGLQYLASKKCIHRDIAARNVLVSENHVVKIADFGLARDVHQTDYYRKCTDGRLPVKWMAMEALFDRVYTIQSDIWSFGILAWEIVTLGGSPYPGIPLERLFDLLKQGYRMERPVNCTEKMYELMLKCWSEQPLRRPKYEELIDDLEGQISEVSGIDYLDLQPPIIGYVHESVSSGRSASCSSENSAPVFETEDDSPNQTRRQQEQAKLLSDRSDGT</sequence>
<feature type="binding site" evidence="20 23">
    <location>
        <position position="624"/>
    </location>
    <ligand>
        <name>ATP</name>
        <dbReference type="ChEBI" id="CHEBI:30616"/>
    </ligand>
</feature>
<keyword evidence="16" id="KW-0325">Glycoprotein</keyword>
<keyword evidence="30" id="KW-1185">Reference proteome</keyword>
<dbReference type="GO" id="GO:0043235">
    <property type="term" value="C:receptor complex"/>
    <property type="evidence" value="ECO:0007669"/>
    <property type="project" value="TreeGrafter"/>
</dbReference>
<keyword evidence="11 25" id="KW-1133">Transmembrane helix</keyword>
<keyword evidence="3" id="KW-0597">Phosphoprotein</keyword>
<keyword evidence="14" id="KW-1015">Disulfide bond</keyword>
<evidence type="ECO:0000256" key="14">
    <source>
        <dbReference type="ARBA" id="ARBA00023157"/>
    </source>
</evidence>
<dbReference type="CDD" id="cd00096">
    <property type="entry name" value="Ig"/>
    <property type="match status" value="1"/>
</dbReference>
<dbReference type="PROSITE" id="PS00107">
    <property type="entry name" value="PROTEIN_KINASE_ATP"/>
    <property type="match status" value="1"/>
</dbReference>
<evidence type="ECO:0000256" key="11">
    <source>
        <dbReference type="ARBA" id="ARBA00022989"/>
    </source>
</evidence>
<dbReference type="GO" id="GO:0007169">
    <property type="term" value="P:cell surface receptor protein tyrosine kinase signaling pathway"/>
    <property type="evidence" value="ECO:0007669"/>
    <property type="project" value="TreeGrafter"/>
</dbReference>
<keyword evidence="17" id="KW-0393">Immunoglobulin domain</keyword>
<dbReference type="InterPro" id="IPR050122">
    <property type="entry name" value="RTK"/>
</dbReference>
<evidence type="ECO:0000256" key="10">
    <source>
        <dbReference type="ARBA" id="ARBA00022840"/>
    </source>
</evidence>
<dbReference type="SMART" id="SM00408">
    <property type="entry name" value="IGc2"/>
    <property type="match status" value="3"/>
</dbReference>
<protein>
    <recommendedName>
        <fullName evidence="2">receptor protein-tyrosine kinase</fullName>
        <ecNumber evidence="2">2.7.10.1</ecNumber>
    </recommendedName>
</protein>
<organism evidence="29 30">
    <name type="scientific">Clytia hemisphaerica</name>
    <dbReference type="NCBI Taxonomy" id="252671"/>
    <lineage>
        <taxon>Eukaryota</taxon>
        <taxon>Metazoa</taxon>
        <taxon>Cnidaria</taxon>
        <taxon>Hydrozoa</taxon>
        <taxon>Hydroidolina</taxon>
        <taxon>Leptothecata</taxon>
        <taxon>Obeliida</taxon>
        <taxon>Clytiidae</taxon>
        <taxon>Clytia</taxon>
    </lineage>
</organism>
<evidence type="ECO:0000256" key="2">
    <source>
        <dbReference type="ARBA" id="ARBA00011902"/>
    </source>
</evidence>
<keyword evidence="12 25" id="KW-0472">Membrane</keyword>
<evidence type="ECO:0000313" key="29">
    <source>
        <dbReference type="EnsemblMetazoa" id="CLYHEMP003194.1"/>
    </source>
</evidence>
<dbReference type="EC" id="2.7.10.1" evidence="2"/>
<keyword evidence="4" id="KW-0808">Transferase</keyword>
<dbReference type="InterPro" id="IPR003599">
    <property type="entry name" value="Ig_sub"/>
</dbReference>
<evidence type="ECO:0000256" key="9">
    <source>
        <dbReference type="ARBA" id="ARBA00022777"/>
    </source>
</evidence>
<dbReference type="GO" id="GO:0005524">
    <property type="term" value="F:ATP binding"/>
    <property type="evidence" value="ECO:0007669"/>
    <property type="project" value="UniProtKB-UniRule"/>
</dbReference>
<dbReference type="Pfam" id="PF07714">
    <property type="entry name" value="PK_Tyr_Ser-Thr"/>
    <property type="match status" value="1"/>
</dbReference>
<dbReference type="OrthoDB" id="5984265at2759"/>
<dbReference type="GO" id="GO:0005886">
    <property type="term" value="C:plasma membrane"/>
    <property type="evidence" value="ECO:0007669"/>
    <property type="project" value="TreeGrafter"/>
</dbReference>
<feature type="binding site" evidence="21">
    <location>
        <position position="746"/>
    </location>
    <ligand>
        <name>Mg(2+)</name>
        <dbReference type="ChEBI" id="CHEBI:18420"/>
    </ligand>
</feature>
<dbReference type="InterPro" id="IPR007110">
    <property type="entry name" value="Ig-like_dom"/>
</dbReference>
<dbReference type="GO" id="GO:0004714">
    <property type="term" value="F:transmembrane receptor protein tyrosine kinase activity"/>
    <property type="evidence" value="ECO:0007669"/>
    <property type="project" value="UniProtKB-EC"/>
</dbReference>